<keyword evidence="10" id="KW-0443">Lipid metabolism</keyword>
<dbReference type="InterPro" id="IPR024204">
    <property type="entry name" value="Cyt_P450_CYP7A1-type"/>
</dbReference>
<accession>A0AAD9PD75</accession>
<dbReference type="PRINTS" id="PR00465">
    <property type="entry name" value="EP450IV"/>
</dbReference>
<evidence type="ECO:0000313" key="16">
    <source>
        <dbReference type="EMBL" id="KAK2192674.1"/>
    </source>
</evidence>
<evidence type="ECO:0000256" key="7">
    <source>
        <dbReference type="ARBA" id="ARBA00022824"/>
    </source>
</evidence>
<evidence type="ECO:0000256" key="2">
    <source>
        <dbReference type="ARBA" id="ARBA00004586"/>
    </source>
</evidence>
<dbReference type="PANTHER" id="PTHR24304:SF4">
    <property type="entry name" value="CYTOCHROME P450"/>
    <property type="match status" value="1"/>
</dbReference>
<keyword evidence="7 13" id="KW-0256">Endoplasmic reticulum</keyword>
<name>A0AAD9PD75_RIDPI</name>
<evidence type="ECO:0000256" key="13">
    <source>
        <dbReference type="PIRNR" id="PIRNR000047"/>
    </source>
</evidence>
<evidence type="ECO:0000313" key="17">
    <source>
        <dbReference type="Proteomes" id="UP001209878"/>
    </source>
</evidence>
<dbReference type="GO" id="GO:0005789">
    <property type="term" value="C:endoplasmic reticulum membrane"/>
    <property type="evidence" value="ECO:0007669"/>
    <property type="project" value="UniProtKB-SubCell"/>
</dbReference>
<evidence type="ECO:0000256" key="12">
    <source>
        <dbReference type="ARBA" id="ARBA00023221"/>
    </source>
</evidence>
<dbReference type="InterPro" id="IPR002403">
    <property type="entry name" value="Cyt_P450_E_grp-IV"/>
</dbReference>
<evidence type="ECO:0000256" key="8">
    <source>
        <dbReference type="ARBA" id="ARBA00023002"/>
    </source>
</evidence>
<dbReference type="GO" id="GO:0042632">
    <property type="term" value="P:cholesterol homeostasis"/>
    <property type="evidence" value="ECO:0007669"/>
    <property type="project" value="TreeGrafter"/>
</dbReference>
<dbReference type="Proteomes" id="UP001209878">
    <property type="component" value="Unassembled WGS sequence"/>
</dbReference>
<evidence type="ECO:0008006" key="18">
    <source>
        <dbReference type="Google" id="ProtNLM"/>
    </source>
</evidence>
<protein>
    <recommendedName>
        <fullName evidence="18">Cytochrome P450</fullName>
    </recommendedName>
</protein>
<dbReference type="InterPro" id="IPR001128">
    <property type="entry name" value="Cyt_P450"/>
</dbReference>
<dbReference type="InterPro" id="IPR050529">
    <property type="entry name" value="CYP450_sterol_14alpha_dmase"/>
</dbReference>
<dbReference type="GO" id="GO:0008395">
    <property type="term" value="F:steroid hydroxylase activity"/>
    <property type="evidence" value="ECO:0007669"/>
    <property type="project" value="TreeGrafter"/>
</dbReference>
<feature type="binding site" evidence="15">
    <location>
        <position position="351"/>
    </location>
    <ligand>
        <name>substrate</name>
    </ligand>
</feature>
<evidence type="ECO:0000256" key="15">
    <source>
        <dbReference type="PIRSR" id="PIRSR000047-2"/>
    </source>
</evidence>
<dbReference type="Gene3D" id="1.10.630.10">
    <property type="entry name" value="Cytochrome P450"/>
    <property type="match status" value="1"/>
</dbReference>
<evidence type="ECO:0000256" key="9">
    <source>
        <dbReference type="ARBA" id="ARBA00023004"/>
    </source>
</evidence>
<comment type="cofactor">
    <cofactor evidence="1 13 14">
        <name>heme</name>
        <dbReference type="ChEBI" id="CHEBI:30413"/>
    </cofactor>
</comment>
<dbReference type="GO" id="GO:0016705">
    <property type="term" value="F:oxidoreductase activity, acting on paired donors, with incorporation or reduction of molecular oxygen"/>
    <property type="evidence" value="ECO:0007669"/>
    <property type="project" value="InterPro"/>
</dbReference>
<dbReference type="PANTHER" id="PTHR24304">
    <property type="entry name" value="CYTOCHROME P450 FAMILY 7"/>
    <property type="match status" value="1"/>
</dbReference>
<dbReference type="GO" id="GO:0020037">
    <property type="term" value="F:heme binding"/>
    <property type="evidence" value="ECO:0007669"/>
    <property type="project" value="InterPro"/>
</dbReference>
<dbReference type="SUPFAM" id="SSF48264">
    <property type="entry name" value="Cytochrome P450"/>
    <property type="match status" value="1"/>
</dbReference>
<keyword evidence="8" id="KW-0560">Oxidoreductase</keyword>
<sequence>MCVLCFRRPGEPPVVAGSLLWGSTVDFNRHAVNFLHKCRSVYGDVFTLRLVNQYITIVMDPHSSEALSKERNFDFDPIQKQVNWNVFNFSLVEPKKMIKDTGRTVRGASMQRGMHRFVTHLNLACDEVLPANNNNVDAWMSVGLRDFAANTIFDALFNSIFGRQSEDKDFSAHKVYENFKVFHEYFNYLWLGVPKRFFPAVVKALGGLLAQPSADQLLAADETSDYIKNAISYMRLHGQSDSDIKGHNLVYLHVNHNTFRIAFWIINHVLEDPKAHEALLAELKEAVNQRLDKNNTATFTQRSLEELKVLDSVVQETCRMASGVFMIRYVTKDTHFRTSDGKVHLMRKDDRVAIYPPAIHKDPEIFENPSVFKYDRFIDAKFYKAGRQLKNPLLPFGTLCPGKRYAMLQLRWYILVVFTRFEMRLQAGAERAQYDYRYHGHEILPPVLDVTLNYRSIPGHPLLDFGVA</sequence>
<proteinExistence type="inferred from homology"/>
<evidence type="ECO:0000256" key="1">
    <source>
        <dbReference type="ARBA" id="ARBA00001971"/>
    </source>
</evidence>
<keyword evidence="6 13" id="KW-0479">Metal-binding</keyword>
<evidence type="ECO:0000256" key="11">
    <source>
        <dbReference type="ARBA" id="ARBA00023136"/>
    </source>
</evidence>
<dbReference type="GO" id="GO:0005506">
    <property type="term" value="F:iron ion binding"/>
    <property type="evidence" value="ECO:0007669"/>
    <property type="project" value="InterPro"/>
</dbReference>
<dbReference type="InterPro" id="IPR036396">
    <property type="entry name" value="Cyt_P450_sf"/>
</dbReference>
<keyword evidence="17" id="KW-1185">Reference proteome</keyword>
<dbReference type="EMBL" id="JAODUO010000025">
    <property type="protein sequence ID" value="KAK2192674.1"/>
    <property type="molecule type" value="Genomic_DNA"/>
</dbReference>
<keyword evidence="9 13" id="KW-0408">Iron</keyword>
<dbReference type="AlphaFoldDB" id="A0AAD9PD75"/>
<keyword evidence="12" id="KW-0753">Steroid metabolism</keyword>
<comment type="subcellular location">
    <subcellularLocation>
        <location evidence="2 13">Endoplasmic reticulum membrane</location>
    </subcellularLocation>
</comment>
<keyword evidence="5 13" id="KW-0349">Heme</keyword>
<gene>
    <name evidence="16" type="ORF">NP493_25g02029</name>
</gene>
<feature type="binding site" description="axial binding residue" evidence="14">
    <location>
        <position position="400"/>
    </location>
    <ligand>
        <name>heme</name>
        <dbReference type="ChEBI" id="CHEBI:30413"/>
    </ligand>
    <ligandPart>
        <name>Fe</name>
        <dbReference type="ChEBI" id="CHEBI:18248"/>
    </ligandPart>
</feature>
<comment type="similarity">
    <text evidence="4 13">Belongs to the cytochrome P450 family.</text>
</comment>
<evidence type="ECO:0000256" key="4">
    <source>
        <dbReference type="ARBA" id="ARBA00010617"/>
    </source>
</evidence>
<reference evidence="16" key="1">
    <citation type="journal article" date="2023" name="Mol. Biol. Evol.">
        <title>Third-Generation Sequencing Reveals the Adaptive Role of the Epigenome in Three Deep-Sea Polychaetes.</title>
        <authorList>
            <person name="Perez M."/>
            <person name="Aroh O."/>
            <person name="Sun Y."/>
            <person name="Lan Y."/>
            <person name="Juniper S.K."/>
            <person name="Young C.R."/>
            <person name="Angers B."/>
            <person name="Qian P.Y."/>
        </authorList>
    </citation>
    <scope>NUCLEOTIDE SEQUENCE</scope>
    <source>
        <strain evidence="16">R07B-5</strain>
    </source>
</reference>
<feature type="binding site" evidence="15">
    <location>
        <position position="257"/>
    </location>
    <ligand>
        <name>substrate</name>
    </ligand>
</feature>
<dbReference type="GO" id="GO:0006699">
    <property type="term" value="P:bile acid biosynthetic process"/>
    <property type="evidence" value="ECO:0007669"/>
    <property type="project" value="TreeGrafter"/>
</dbReference>
<comment type="pathway">
    <text evidence="3">Lipid metabolism; bile acid biosynthesis.</text>
</comment>
<evidence type="ECO:0000256" key="10">
    <source>
        <dbReference type="ARBA" id="ARBA00023098"/>
    </source>
</evidence>
<organism evidence="16 17">
    <name type="scientific">Ridgeia piscesae</name>
    <name type="common">Tubeworm</name>
    <dbReference type="NCBI Taxonomy" id="27915"/>
    <lineage>
        <taxon>Eukaryota</taxon>
        <taxon>Metazoa</taxon>
        <taxon>Spiralia</taxon>
        <taxon>Lophotrochozoa</taxon>
        <taxon>Annelida</taxon>
        <taxon>Polychaeta</taxon>
        <taxon>Sedentaria</taxon>
        <taxon>Canalipalpata</taxon>
        <taxon>Sabellida</taxon>
        <taxon>Siboglinidae</taxon>
        <taxon>Ridgeia</taxon>
    </lineage>
</organism>
<dbReference type="PIRSF" id="PIRSF000047">
    <property type="entry name" value="Cytochrome_CYPVIIA1"/>
    <property type="match status" value="1"/>
</dbReference>
<keyword evidence="11 13" id="KW-0472">Membrane</keyword>
<dbReference type="Pfam" id="PF00067">
    <property type="entry name" value="p450"/>
    <property type="match status" value="2"/>
</dbReference>
<evidence type="ECO:0000256" key="6">
    <source>
        <dbReference type="ARBA" id="ARBA00022723"/>
    </source>
</evidence>
<feature type="binding site" evidence="15">
    <location>
        <position position="91"/>
    </location>
    <ligand>
        <name>substrate</name>
    </ligand>
</feature>
<evidence type="ECO:0000256" key="5">
    <source>
        <dbReference type="ARBA" id="ARBA00022617"/>
    </source>
</evidence>
<evidence type="ECO:0000256" key="14">
    <source>
        <dbReference type="PIRSR" id="PIRSR000047-1"/>
    </source>
</evidence>
<evidence type="ECO:0000256" key="3">
    <source>
        <dbReference type="ARBA" id="ARBA00004860"/>
    </source>
</evidence>
<comment type="caution">
    <text evidence="16">The sequence shown here is derived from an EMBL/GenBank/DDBJ whole genome shotgun (WGS) entry which is preliminary data.</text>
</comment>